<evidence type="ECO:0000313" key="8">
    <source>
        <dbReference type="Proteomes" id="UP000033423"/>
    </source>
</evidence>
<dbReference type="PANTHER" id="PTHR11101:SF80">
    <property type="entry name" value="PHOSPHATE TRANSPORTER"/>
    <property type="match status" value="1"/>
</dbReference>
<dbReference type="InterPro" id="IPR001204">
    <property type="entry name" value="Phos_transporter"/>
</dbReference>
<accession>A0A0F3GZK4</accession>
<dbReference type="GO" id="GO:0016020">
    <property type="term" value="C:membrane"/>
    <property type="evidence" value="ECO:0007669"/>
    <property type="project" value="UniProtKB-SubCell"/>
</dbReference>
<name>A0A0F3GZK4_9BACT</name>
<feature type="transmembrane region" description="Helical" evidence="6">
    <location>
        <begin position="97"/>
        <end position="117"/>
    </location>
</feature>
<organism evidence="7 8">
    <name type="scientific">Candidatus Magnetobacterium bavaricum</name>
    <dbReference type="NCBI Taxonomy" id="29290"/>
    <lineage>
        <taxon>Bacteria</taxon>
        <taxon>Pseudomonadati</taxon>
        <taxon>Nitrospirota</taxon>
        <taxon>Thermodesulfovibrionia</taxon>
        <taxon>Thermodesulfovibrionales</taxon>
        <taxon>Candidatus Magnetobacteriaceae</taxon>
        <taxon>Candidatus Magnetobacterium</taxon>
    </lineage>
</organism>
<feature type="transmembrane region" description="Helical" evidence="6">
    <location>
        <begin position="69"/>
        <end position="91"/>
    </location>
</feature>
<evidence type="ECO:0000256" key="5">
    <source>
        <dbReference type="ARBA" id="ARBA00023136"/>
    </source>
</evidence>
<feature type="transmembrane region" description="Helical" evidence="6">
    <location>
        <begin position="295"/>
        <end position="316"/>
    </location>
</feature>
<feature type="transmembrane region" description="Helical" evidence="6">
    <location>
        <begin position="204"/>
        <end position="223"/>
    </location>
</feature>
<keyword evidence="2" id="KW-0813">Transport</keyword>
<keyword evidence="8" id="KW-1185">Reference proteome</keyword>
<dbReference type="GO" id="GO:0035435">
    <property type="term" value="P:phosphate ion transmembrane transport"/>
    <property type="evidence" value="ECO:0007669"/>
    <property type="project" value="TreeGrafter"/>
</dbReference>
<proteinExistence type="predicted"/>
<protein>
    <submittedName>
        <fullName evidence="7">Phosphate transporter</fullName>
    </submittedName>
</protein>
<gene>
    <name evidence="7" type="ORF">MBAV_000407</name>
</gene>
<reference evidence="7 8" key="1">
    <citation type="submission" date="2015-02" db="EMBL/GenBank/DDBJ databases">
        <title>Single-cell genomics of uncultivated deep-branching MTB reveals a conserved set of magnetosome genes.</title>
        <authorList>
            <person name="Kolinko S."/>
            <person name="Richter M."/>
            <person name="Glockner F.O."/>
            <person name="Brachmann A."/>
            <person name="Schuler D."/>
        </authorList>
    </citation>
    <scope>NUCLEOTIDE SEQUENCE [LARGE SCALE GENOMIC DNA]</scope>
    <source>
        <strain evidence="7">TM-1</strain>
    </source>
</reference>
<dbReference type="Proteomes" id="UP000033423">
    <property type="component" value="Unassembled WGS sequence"/>
</dbReference>
<keyword evidence="3 6" id="KW-0812">Transmembrane</keyword>
<dbReference type="Pfam" id="PF01384">
    <property type="entry name" value="PHO4"/>
    <property type="match status" value="2"/>
</dbReference>
<evidence type="ECO:0000256" key="3">
    <source>
        <dbReference type="ARBA" id="ARBA00022692"/>
    </source>
</evidence>
<keyword evidence="4 6" id="KW-1133">Transmembrane helix</keyword>
<evidence type="ECO:0000256" key="6">
    <source>
        <dbReference type="SAM" id="Phobius"/>
    </source>
</evidence>
<comment type="caution">
    <text evidence="7">The sequence shown here is derived from an EMBL/GenBank/DDBJ whole genome shotgun (WGS) entry which is preliminary data.</text>
</comment>
<evidence type="ECO:0000256" key="1">
    <source>
        <dbReference type="ARBA" id="ARBA00004141"/>
    </source>
</evidence>
<dbReference type="PATRIC" id="fig|29290.4.peg.557"/>
<feature type="transmembrane region" description="Helical" evidence="6">
    <location>
        <begin position="33"/>
        <end position="57"/>
    </location>
</feature>
<evidence type="ECO:0000313" key="7">
    <source>
        <dbReference type="EMBL" id="KJU87399.1"/>
    </source>
</evidence>
<comment type="subcellular location">
    <subcellularLocation>
        <location evidence="1">Membrane</location>
        <topology evidence="1">Multi-pass membrane protein</topology>
    </subcellularLocation>
</comment>
<feature type="transmembrane region" description="Helical" evidence="6">
    <location>
        <begin position="124"/>
        <end position="146"/>
    </location>
</feature>
<dbReference type="GO" id="GO:0005315">
    <property type="term" value="F:phosphate transmembrane transporter activity"/>
    <property type="evidence" value="ECO:0007669"/>
    <property type="project" value="InterPro"/>
</dbReference>
<dbReference type="AlphaFoldDB" id="A0A0F3GZK4"/>
<sequence length="323" mass="34001">MLFFVLAAEFINGWTDAPNAVATVISTRVLSPYSAIVIASVLNTAGAFAGTAVATTIGKGIVNIDSINVFTILAALISIVIWGILSAHYSIPISKSHALIAGLAGAALAEAGPHVLLWAGWKKVLMGLVFSGLFGFVGSLVLAKVVTRGFAGSSPVKAGRIFSYMQIASSGLMAFEHGSNDGQKFIGIFTLTLVLGGVLPEFRIMWWVILICALTMGMGTMVGGKKLIKEIGMKMVDLKPWQGFCAETSAGLTISLASHLGIPMSTTHVVTTSIMGVGASRGMGNVRWDIVQRIVTAWMLTFPICGTISFIIALILKHIRMGG</sequence>
<dbReference type="EMBL" id="LACI01000190">
    <property type="protein sequence ID" value="KJU87399.1"/>
    <property type="molecule type" value="Genomic_DNA"/>
</dbReference>
<keyword evidence="5 6" id="KW-0472">Membrane</keyword>
<evidence type="ECO:0000256" key="2">
    <source>
        <dbReference type="ARBA" id="ARBA00022448"/>
    </source>
</evidence>
<dbReference type="PANTHER" id="PTHR11101">
    <property type="entry name" value="PHOSPHATE TRANSPORTER"/>
    <property type="match status" value="1"/>
</dbReference>
<evidence type="ECO:0000256" key="4">
    <source>
        <dbReference type="ARBA" id="ARBA00022989"/>
    </source>
</evidence>